<organism evidence="1 2">
    <name type="scientific">Streptomyces seoulensis</name>
    <dbReference type="NCBI Taxonomy" id="73044"/>
    <lineage>
        <taxon>Bacteria</taxon>
        <taxon>Bacillati</taxon>
        <taxon>Actinomycetota</taxon>
        <taxon>Actinomycetes</taxon>
        <taxon>Kitasatosporales</taxon>
        <taxon>Streptomycetaceae</taxon>
        <taxon>Streptomyces</taxon>
    </lineage>
</organism>
<dbReference type="KEGG" id="sseo:D0Z67_29430"/>
<accession>A0A4P6U5A4</accession>
<dbReference type="EMBL" id="CP032230">
    <property type="protein sequence ID" value="QBJ94492.1"/>
    <property type="molecule type" value="Genomic_DNA"/>
</dbReference>
<keyword evidence="2" id="KW-1185">Reference proteome</keyword>
<name>A0A4P6U5A4_STRSO</name>
<protein>
    <submittedName>
        <fullName evidence="1">Uncharacterized protein</fullName>
    </submittedName>
</protein>
<evidence type="ECO:0000313" key="2">
    <source>
        <dbReference type="Proteomes" id="UP000292547"/>
    </source>
</evidence>
<sequence>MKAWAETLETRFTGLGLTLADEDTAAAFRLTLQICAQAIEGSQATGLIHVEDSELAELLAMVRGMEQAPGLI</sequence>
<reference evidence="1 2" key="1">
    <citation type="submission" date="2018-08" db="EMBL/GenBank/DDBJ databases">
        <title>The complete genome sequence of Streptomyces seoulensis, a pioneer strain for nickel superoxide dismutase discovery.</title>
        <authorList>
            <person name="Shin J."/>
            <person name="Lee J.-S."/>
            <person name="Lee E.-J."/>
            <person name="Youn H.-D."/>
        </authorList>
    </citation>
    <scope>NUCLEOTIDE SEQUENCE [LARGE SCALE GENOMIC DNA]</scope>
    <source>
        <strain evidence="1 2">KCTC 9819</strain>
        <plasmid evidence="1 2">unnamed</plasmid>
    </source>
</reference>
<dbReference type="AlphaFoldDB" id="A0A4P6U5A4"/>
<dbReference type="Proteomes" id="UP000292547">
    <property type="component" value="Plasmid unnamed"/>
</dbReference>
<gene>
    <name evidence="1" type="ORF">D0Z67_29430</name>
</gene>
<keyword evidence="1" id="KW-0614">Plasmid</keyword>
<evidence type="ECO:0000313" key="1">
    <source>
        <dbReference type="EMBL" id="QBJ94492.1"/>
    </source>
</evidence>
<proteinExistence type="predicted"/>
<geneLocation type="plasmid" evidence="1">
    <name>unnamed</name>
</geneLocation>